<dbReference type="GO" id="GO:1990072">
    <property type="term" value="C:TRAPPIII protein complex"/>
    <property type="evidence" value="ECO:0007669"/>
    <property type="project" value="TreeGrafter"/>
</dbReference>
<evidence type="ECO:0000256" key="1">
    <source>
        <dbReference type="SAM" id="MobiDB-lite"/>
    </source>
</evidence>
<dbReference type="InterPro" id="IPR055427">
    <property type="entry name" value="TRAPPC13_N"/>
</dbReference>
<comment type="caution">
    <text evidence="4">The sequence shown here is derived from an EMBL/GenBank/DDBJ whole genome shotgun (WGS) entry which is preliminary data.</text>
</comment>
<evidence type="ECO:0000313" key="4">
    <source>
        <dbReference type="EMBL" id="TKX25394.1"/>
    </source>
</evidence>
<feature type="compositionally biased region" description="Low complexity" evidence="1">
    <location>
        <begin position="34"/>
        <end position="54"/>
    </location>
</feature>
<name>A0A4U7BAX1_9PEZI</name>
<dbReference type="Pfam" id="PF06159">
    <property type="entry name" value="TRAPPC13_N"/>
    <property type="match status" value="1"/>
</dbReference>
<feature type="domain" description="Trafficking protein particle complex subunit 13 middle" evidence="3">
    <location>
        <begin position="218"/>
        <end position="314"/>
    </location>
</feature>
<dbReference type="Proteomes" id="UP000308133">
    <property type="component" value="Unassembled WGS sequence"/>
</dbReference>
<evidence type="ECO:0000259" key="2">
    <source>
        <dbReference type="Pfam" id="PF06159"/>
    </source>
</evidence>
<sequence length="320" mass="34694">MPPRTSQSSPPHSVSLKVLRYLSPTNSPAPSPTNSPSSLSKPSLTPATSLPSVSSHPTIQIASLPYPNAPASPFPLSPLLTLPPSFGAAYVGETFSCTLSANNELSDHVGITITDVHVEAELQTPGEQSGIRLEVVGSRPDEVGTLDKGRSRQGVIRHDLKEEGPHVLAVTVTYTEREEGEESRTRTFRKLYQFAAQQAVGVRTKIGELRHGMPGQGRRFAVEAQIENLTEQNVVLDGVVLEVGRKVRSTGLNGMGEERKWLAPGDVEQVAFRLEQVVGEGELDMEGARFVLAQLKVDWRMGMGQDGTLRTGWLGCLKRD</sequence>
<dbReference type="PANTHER" id="PTHR13134">
    <property type="entry name" value="TRAFFICKING PROTEIN PARTICLE COMPLEX SUBUNIT 13"/>
    <property type="match status" value="1"/>
</dbReference>
<dbReference type="EMBL" id="PTQR01000028">
    <property type="protein sequence ID" value="TKX25394.1"/>
    <property type="molecule type" value="Genomic_DNA"/>
</dbReference>
<dbReference type="PANTHER" id="PTHR13134:SF3">
    <property type="entry name" value="TRAFFICKING PROTEIN PARTICLE COMPLEX SUBUNIT 13"/>
    <property type="match status" value="1"/>
</dbReference>
<accession>A0A4U7BAX1</accession>
<feature type="region of interest" description="Disordered" evidence="1">
    <location>
        <begin position="1"/>
        <end position="54"/>
    </location>
</feature>
<organism evidence="4 5">
    <name type="scientific">Elsinoe australis</name>
    <dbReference type="NCBI Taxonomy" id="40998"/>
    <lineage>
        <taxon>Eukaryota</taxon>
        <taxon>Fungi</taxon>
        <taxon>Dikarya</taxon>
        <taxon>Ascomycota</taxon>
        <taxon>Pezizomycotina</taxon>
        <taxon>Dothideomycetes</taxon>
        <taxon>Dothideomycetidae</taxon>
        <taxon>Myriangiales</taxon>
        <taxon>Elsinoaceae</taxon>
        <taxon>Elsinoe</taxon>
    </lineage>
</organism>
<feature type="compositionally biased region" description="Polar residues" evidence="1">
    <location>
        <begin position="1"/>
        <end position="12"/>
    </location>
</feature>
<dbReference type="InterPro" id="IPR055429">
    <property type="entry name" value="TRAPPC13_M"/>
</dbReference>
<dbReference type="Pfam" id="PF23647">
    <property type="entry name" value="TRAPPC13_M"/>
    <property type="match status" value="1"/>
</dbReference>
<dbReference type="InterPro" id="IPR010378">
    <property type="entry name" value="TRAPPC13"/>
</dbReference>
<proteinExistence type="predicted"/>
<evidence type="ECO:0000313" key="5">
    <source>
        <dbReference type="Proteomes" id="UP000308133"/>
    </source>
</evidence>
<reference evidence="4 5" key="1">
    <citation type="submission" date="2018-02" db="EMBL/GenBank/DDBJ databases">
        <title>Draft genome sequences of Elsinoe sp., causing black scab on jojoba.</title>
        <authorList>
            <person name="Stodart B."/>
            <person name="Jeffress S."/>
            <person name="Ash G."/>
            <person name="Arun Chinnappa K."/>
        </authorList>
    </citation>
    <scope>NUCLEOTIDE SEQUENCE [LARGE SCALE GENOMIC DNA]</scope>
    <source>
        <strain evidence="4 5">Hillstone_2</strain>
    </source>
</reference>
<protein>
    <recommendedName>
        <fullName evidence="6">Trafficking protein particle complex subunit 13</fullName>
    </recommendedName>
</protein>
<feature type="domain" description="Trafficking protein particle complex subunit 13 N-terminal" evidence="2">
    <location>
        <begin position="12"/>
        <end position="195"/>
    </location>
</feature>
<evidence type="ECO:0000259" key="3">
    <source>
        <dbReference type="Pfam" id="PF23647"/>
    </source>
</evidence>
<gene>
    <name evidence="4" type="ORF">C1H76_2042</name>
</gene>
<evidence type="ECO:0008006" key="6">
    <source>
        <dbReference type="Google" id="ProtNLM"/>
    </source>
</evidence>
<dbReference type="AlphaFoldDB" id="A0A4U7BAX1"/>